<dbReference type="InterPro" id="IPR002327">
    <property type="entry name" value="Cyt_c_1A/1B"/>
</dbReference>
<keyword evidence="10" id="KW-1185">Reference proteome</keyword>
<dbReference type="PRINTS" id="PR00604">
    <property type="entry name" value="CYTCHRMECIAB"/>
</dbReference>
<feature type="domain" description="Cytochrome c" evidence="8">
    <location>
        <begin position="28"/>
        <end position="125"/>
    </location>
</feature>
<dbReference type="SUPFAM" id="SSF46626">
    <property type="entry name" value="Cytochrome c"/>
    <property type="match status" value="1"/>
</dbReference>
<evidence type="ECO:0000256" key="2">
    <source>
        <dbReference type="ARBA" id="ARBA00022617"/>
    </source>
</evidence>
<reference evidence="9 10" key="1">
    <citation type="submission" date="2018-08" db="EMBL/GenBank/DDBJ databases">
        <title>Hydrogenophaga sp. LA-38 isolated from sludge.</title>
        <authorList>
            <person name="Im W.-T."/>
        </authorList>
    </citation>
    <scope>NUCLEOTIDE SEQUENCE [LARGE SCALE GENOMIC DNA]</scope>
    <source>
        <strain evidence="9 10">LA-38</strain>
    </source>
</reference>
<dbReference type="PROSITE" id="PS51007">
    <property type="entry name" value="CYTC"/>
    <property type="match status" value="1"/>
</dbReference>
<dbReference type="Proteomes" id="UP000261931">
    <property type="component" value="Unassembled WGS sequence"/>
</dbReference>
<dbReference type="GO" id="GO:0009055">
    <property type="term" value="F:electron transfer activity"/>
    <property type="evidence" value="ECO:0007669"/>
    <property type="project" value="InterPro"/>
</dbReference>
<evidence type="ECO:0000256" key="4">
    <source>
        <dbReference type="ARBA" id="ARBA00022982"/>
    </source>
</evidence>
<dbReference type="EMBL" id="QVLS01000003">
    <property type="protein sequence ID" value="RFP80185.1"/>
    <property type="molecule type" value="Genomic_DNA"/>
</dbReference>
<organism evidence="9 10">
    <name type="scientific">Hydrogenophaga borbori</name>
    <dbReference type="NCBI Taxonomy" id="2294117"/>
    <lineage>
        <taxon>Bacteria</taxon>
        <taxon>Pseudomonadati</taxon>
        <taxon>Pseudomonadota</taxon>
        <taxon>Betaproteobacteria</taxon>
        <taxon>Burkholderiales</taxon>
        <taxon>Comamonadaceae</taxon>
        <taxon>Hydrogenophaga</taxon>
    </lineage>
</organism>
<evidence type="ECO:0000256" key="5">
    <source>
        <dbReference type="ARBA" id="ARBA00023004"/>
    </source>
</evidence>
<feature type="chain" id="PRO_5016820414" evidence="7">
    <location>
        <begin position="26"/>
        <end position="138"/>
    </location>
</feature>
<dbReference type="InterPro" id="IPR009056">
    <property type="entry name" value="Cyt_c-like_dom"/>
</dbReference>
<evidence type="ECO:0000256" key="3">
    <source>
        <dbReference type="ARBA" id="ARBA00022723"/>
    </source>
</evidence>
<keyword evidence="2 6" id="KW-0349">Heme</keyword>
<feature type="signal peptide" evidence="7">
    <location>
        <begin position="1"/>
        <end position="25"/>
    </location>
</feature>
<dbReference type="RefSeq" id="WP_116958235.1">
    <property type="nucleotide sequence ID" value="NZ_QVLS01000003.1"/>
</dbReference>
<sequence length="138" mass="14445">MSGARGGLAGPLALAALAALGAARADAPSAQRGAQVYNRCLACHALAQDRVGPRHCGLLGRRAGSVPGFAYSQAMKDSRLTWDEKTLDRFLARPLQVVPGSSMTYDGVADARERADLIAYLRQANGAPECRAPDAGPR</sequence>
<keyword evidence="1" id="KW-0813">Transport</keyword>
<dbReference type="Gene3D" id="1.10.760.10">
    <property type="entry name" value="Cytochrome c-like domain"/>
    <property type="match status" value="1"/>
</dbReference>
<dbReference type="GO" id="GO:0020037">
    <property type="term" value="F:heme binding"/>
    <property type="evidence" value="ECO:0007669"/>
    <property type="project" value="InterPro"/>
</dbReference>
<keyword evidence="7" id="KW-0732">Signal</keyword>
<evidence type="ECO:0000256" key="6">
    <source>
        <dbReference type="PROSITE-ProRule" id="PRU00433"/>
    </source>
</evidence>
<evidence type="ECO:0000256" key="7">
    <source>
        <dbReference type="SAM" id="SignalP"/>
    </source>
</evidence>
<evidence type="ECO:0000259" key="8">
    <source>
        <dbReference type="PROSITE" id="PS51007"/>
    </source>
</evidence>
<comment type="caution">
    <text evidence="9">The sequence shown here is derived from an EMBL/GenBank/DDBJ whole genome shotgun (WGS) entry which is preliminary data.</text>
</comment>
<dbReference type="AlphaFoldDB" id="A0A372ELN3"/>
<keyword evidence="5 6" id="KW-0408">Iron</keyword>
<protein>
    <submittedName>
        <fullName evidence="9">Cytochrome c family protein</fullName>
    </submittedName>
</protein>
<dbReference type="InterPro" id="IPR036909">
    <property type="entry name" value="Cyt_c-like_dom_sf"/>
</dbReference>
<proteinExistence type="predicted"/>
<name>A0A372ELN3_9BURK</name>
<evidence type="ECO:0000313" key="10">
    <source>
        <dbReference type="Proteomes" id="UP000261931"/>
    </source>
</evidence>
<keyword evidence="4" id="KW-0249">Electron transport</keyword>
<dbReference type="GO" id="GO:0046872">
    <property type="term" value="F:metal ion binding"/>
    <property type="evidence" value="ECO:0007669"/>
    <property type="project" value="UniProtKB-KW"/>
</dbReference>
<gene>
    <name evidence="9" type="ORF">DY262_07020</name>
</gene>
<accession>A0A372ELN3</accession>
<dbReference type="PANTHER" id="PTHR11961">
    <property type="entry name" value="CYTOCHROME C"/>
    <property type="match status" value="1"/>
</dbReference>
<evidence type="ECO:0000256" key="1">
    <source>
        <dbReference type="ARBA" id="ARBA00022448"/>
    </source>
</evidence>
<evidence type="ECO:0000313" key="9">
    <source>
        <dbReference type="EMBL" id="RFP80185.1"/>
    </source>
</evidence>
<dbReference type="Pfam" id="PF00034">
    <property type="entry name" value="Cytochrom_C"/>
    <property type="match status" value="1"/>
</dbReference>
<keyword evidence="3 6" id="KW-0479">Metal-binding</keyword>